<sequence length="639" mass="71197">MKKILLPIILISTYISAQEPAGYYNGTAGLTGYVLKSKLHDIISDKMINWHYDDLKVLYNQTDLDKYYDHDASNTQYLLDIYSEIPSGPDAYEYKTDQLIAGASGEGVGYNREHMMPQSTFSTSSSISDYPMYSDLNFIIPVDAYINQRRNNYPYGIGNNTNHYIFTNGSRMSNAAIPNYPYTGRVYEPINEFKGDVARTLLYFAVRYEGKLGSFNTAYTTSANITPATDQCPLDGTEERAIDLPYVAMLKQWSAADPVSQREIDRNNSIYTLQKNRNPFIDHPEWIDMIWSETPDNIAPAAPGSLVSTQQNAYFVNLNWASSPDADVLGYRIYMNGSATPVAVTKGTSISIDHLSPSTTYTFTVKAFDKGYLESTFSNTVTASTIASDSYAPDLMITKYISGTNNSNNTIKNNALEIVNKTGHEVNLNNYRINIQFKNNTSGAIYSGDTYELEGKVANNETFVILNPKSTLSCYTNAQAKFVTASDPLTFTGGNYVELAYNKTVTVDAIGVKYTTNNNGNVSLYRKDNINQPAGTFNISEWDSYSSNYCQNLGGTLSTTELIASNNEFKVYPNPVDDILFVSGTVEKVKTVQIIDLAGKVIYTEKDPFRNKKNISVQGLPTGIYILRADDKILQFIKK</sequence>
<keyword evidence="8" id="KW-1185">Reference proteome</keyword>
<dbReference type="Pfam" id="PF04231">
    <property type="entry name" value="Endonuclease_1"/>
    <property type="match status" value="1"/>
</dbReference>
<dbReference type="InterPro" id="IPR007346">
    <property type="entry name" value="Endonuclease-I"/>
</dbReference>
<evidence type="ECO:0000259" key="5">
    <source>
        <dbReference type="PROSITE" id="PS50853"/>
    </source>
</evidence>
<dbReference type="PROSITE" id="PS51841">
    <property type="entry name" value="LTD"/>
    <property type="match status" value="1"/>
</dbReference>
<dbReference type="InterPro" id="IPR001322">
    <property type="entry name" value="Lamin_tail_dom"/>
</dbReference>
<evidence type="ECO:0000256" key="4">
    <source>
        <dbReference type="ARBA" id="ARBA00022801"/>
    </source>
</evidence>
<keyword evidence="2" id="KW-0540">Nuclease</keyword>
<comment type="similarity">
    <text evidence="1">Belongs to the EndA/NucM nuclease family.</text>
</comment>
<feature type="domain" description="LTD" evidence="6">
    <location>
        <begin position="375"/>
        <end position="549"/>
    </location>
</feature>
<organism evidence="7 8">
    <name type="scientific">Chryseobacterium oncorhynchi</name>
    <dbReference type="NCBI Taxonomy" id="741074"/>
    <lineage>
        <taxon>Bacteria</taxon>
        <taxon>Pseudomonadati</taxon>
        <taxon>Bacteroidota</taxon>
        <taxon>Flavobacteriia</taxon>
        <taxon>Flavobacteriales</taxon>
        <taxon>Weeksellaceae</taxon>
        <taxon>Chryseobacterium group</taxon>
        <taxon>Chryseobacterium</taxon>
    </lineage>
</organism>
<keyword evidence="7" id="KW-0255">Endonuclease</keyword>
<reference evidence="7" key="1">
    <citation type="submission" date="2018-04" db="EMBL/GenBank/DDBJ databases">
        <title>Draft Genome Sequences of Chryseobacterium lactis NCTC11390T isolated from milk, Chryseobacterium oncorhynchi 701B-08T from rainbow trout, and Chryseobacterium viscerum 687B-08T from diseased fish.</title>
        <authorList>
            <person name="Jeong J.-J."/>
            <person name="Lee Y.J."/>
            <person name="Pathiraja D."/>
            <person name="Park B."/>
            <person name="Choi I.-G."/>
            <person name="Kim K.D."/>
        </authorList>
    </citation>
    <scope>NUCLEOTIDE SEQUENCE [LARGE SCALE GENOMIC DNA]</scope>
    <source>
        <strain evidence="7">701B-08</strain>
    </source>
</reference>
<dbReference type="SUPFAM" id="SSF49265">
    <property type="entry name" value="Fibronectin type III"/>
    <property type="match status" value="1"/>
</dbReference>
<dbReference type="NCBIfam" id="TIGR04183">
    <property type="entry name" value="Por_Secre_tail"/>
    <property type="match status" value="1"/>
</dbReference>
<dbReference type="PANTHER" id="PTHR33607:SF2">
    <property type="entry name" value="ENDONUCLEASE-1"/>
    <property type="match status" value="1"/>
</dbReference>
<accession>A0A316WZN0</accession>
<dbReference type="GO" id="GO:0004519">
    <property type="term" value="F:endonuclease activity"/>
    <property type="evidence" value="ECO:0007669"/>
    <property type="project" value="UniProtKB-KW"/>
</dbReference>
<evidence type="ECO:0000256" key="1">
    <source>
        <dbReference type="ARBA" id="ARBA00006429"/>
    </source>
</evidence>
<dbReference type="RefSeq" id="WP_109617105.1">
    <property type="nucleotide sequence ID" value="NZ_PPEI02000001.1"/>
</dbReference>
<dbReference type="InterPro" id="IPR013783">
    <property type="entry name" value="Ig-like_fold"/>
</dbReference>
<keyword evidence="4" id="KW-0378">Hydrolase</keyword>
<gene>
    <name evidence="7" type="ORF">C1638_000140</name>
</gene>
<dbReference type="Proteomes" id="UP000236182">
    <property type="component" value="Unassembled WGS sequence"/>
</dbReference>
<proteinExistence type="inferred from homology"/>
<dbReference type="InterPro" id="IPR003961">
    <property type="entry name" value="FN3_dom"/>
</dbReference>
<dbReference type="PROSITE" id="PS50853">
    <property type="entry name" value="FN3"/>
    <property type="match status" value="1"/>
</dbReference>
<dbReference type="CDD" id="cd00063">
    <property type="entry name" value="FN3"/>
    <property type="match status" value="1"/>
</dbReference>
<dbReference type="AlphaFoldDB" id="A0A316WZN0"/>
<comment type="caution">
    <text evidence="7">The sequence shown here is derived from an EMBL/GenBank/DDBJ whole genome shotgun (WGS) entry which is preliminary data.</text>
</comment>
<dbReference type="Pfam" id="PF00041">
    <property type="entry name" value="fn3"/>
    <property type="match status" value="1"/>
</dbReference>
<dbReference type="Pfam" id="PF18962">
    <property type="entry name" value="Por_Secre_tail"/>
    <property type="match status" value="1"/>
</dbReference>
<dbReference type="SUPFAM" id="SSF54060">
    <property type="entry name" value="His-Me finger endonucleases"/>
    <property type="match status" value="1"/>
</dbReference>
<dbReference type="OrthoDB" id="5485925at2"/>
<dbReference type="EMBL" id="PPEI02000001">
    <property type="protein sequence ID" value="PWN67062.1"/>
    <property type="molecule type" value="Genomic_DNA"/>
</dbReference>
<dbReference type="InterPro" id="IPR044925">
    <property type="entry name" value="His-Me_finger_sf"/>
</dbReference>
<dbReference type="InterPro" id="IPR036116">
    <property type="entry name" value="FN3_sf"/>
</dbReference>
<evidence type="ECO:0000256" key="3">
    <source>
        <dbReference type="ARBA" id="ARBA00022729"/>
    </source>
</evidence>
<dbReference type="PANTHER" id="PTHR33607">
    <property type="entry name" value="ENDONUCLEASE-1"/>
    <property type="match status" value="1"/>
</dbReference>
<dbReference type="InterPro" id="IPR026444">
    <property type="entry name" value="Secre_tail"/>
</dbReference>
<dbReference type="GO" id="GO:0016787">
    <property type="term" value="F:hydrolase activity"/>
    <property type="evidence" value="ECO:0007669"/>
    <property type="project" value="UniProtKB-KW"/>
</dbReference>
<dbReference type="Gene3D" id="2.60.40.10">
    <property type="entry name" value="Immunoglobulins"/>
    <property type="match status" value="1"/>
</dbReference>
<evidence type="ECO:0000313" key="8">
    <source>
        <dbReference type="Proteomes" id="UP000236182"/>
    </source>
</evidence>
<evidence type="ECO:0000256" key="2">
    <source>
        <dbReference type="ARBA" id="ARBA00022722"/>
    </source>
</evidence>
<dbReference type="SMART" id="SM00060">
    <property type="entry name" value="FN3"/>
    <property type="match status" value="1"/>
</dbReference>
<evidence type="ECO:0000313" key="7">
    <source>
        <dbReference type="EMBL" id="PWN67062.1"/>
    </source>
</evidence>
<feature type="domain" description="Fibronectin type-III" evidence="5">
    <location>
        <begin position="302"/>
        <end position="388"/>
    </location>
</feature>
<keyword evidence="3" id="KW-0732">Signal</keyword>
<name>A0A316WZN0_9FLAO</name>
<protein>
    <submittedName>
        <fullName evidence="7">Endonuclease I</fullName>
    </submittedName>
</protein>
<evidence type="ECO:0000259" key="6">
    <source>
        <dbReference type="PROSITE" id="PS51841"/>
    </source>
</evidence>